<dbReference type="Gene3D" id="3.30.70.920">
    <property type="match status" value="1"/>
</dbReference>
<evidence type="ECO:0000313" key="2">
    <source>
        <dbReference type="EMBL" id="MBX8632235.1"/>
    </source>
</evidence>
<dbReference type="Pfam" id="PF01037">
    <property type="entry name" value="AsnC_trans_reg"/>
    <property type="match status" value="1"/>
</dbReference>
<reference evidence="2" key="1">
    <citation type="submission" date="2021-04" db="EMBL/GenBank/DDBJ databases">
        <title>Genomic insights into ecological role and evolution of a novel Thermoplasmata order Candidatus Sysuiplasmatales.</title>
        <authorList>
            <person name="Yuan Y."/>
        </authorList>
    </citation>
    <scope>NUCLEOTIDE SEQUENCE</scope>
    <source>
        <strain evidence="3">TUT19-bin139</strain>
        <strain evidence="2">YP2-bin.285</strain>
    </source>
</reference>
<feature type="domain" description="Transcription regulator AsnC/Lrp ligand binding" evidence="1">
    <location>
        <begin position="27"/>
        <end position="96"/>
    </location>
</feature>
<dbReference type="PANTHER" id="PTHR30154:SF34">
    <property type="entry name" value="TRANSCRIPTIONAL REGULATOR AZLB"/>
    <property type="match status" value="1"/>
</dbReference>
<dbReference type="GO" id="GO:0043200">
    <property type="term" value="P:response to amino acid"/>
    <property type="evidence" value="ECO:0007669"/>
    <property type="project" value="TreeGrafter"/>
</dbReference>
<dbReference type="InterPro" id="IPR011008">
    <property type="entry name" value="Dimeric_a/b-barrel"/>
</dbReference>
<dbReference type="PANTHER" id="PTHR30154">
    <property type="entry name" value="LEUCINE-RESPONSIVE REGULATORY PROTEIN"/>
    <property type="match status" value="1"/>
</dbReference>
<proteinExistence type="predicted"/>
<dbReference type="InterPro" id="IPR019887">
    <property type="entry name" value="Tscrpt_reg_AsnC/Lrp_C"/>
</dbReference>
<gene>
    <name evidence="2" type="ORF">J9259_06940</name>
    <name evidence="3" type="ORF">KIY12_03150</name>
</gene>
<dbReference type="AlphaFoldDB" id="A0A8J8CEK4"/>
<evidence type="ECO:0000313" key="3">
    <source>
        <dbReference type="EMBL" id="MBX8643710.1"/>
    </source>
</evidence>
<protein>
    <submittedName>
        <fullName evidence="2">Lrp/AsnC family transcriptional regulator</fullName>
    </submittedName>
</protein>
<evidence type="ECO:0000313" key="4">
    <source>
        <dbReference type="Proteomes" id="UP000716004"/>
    </source>
</evidence>
<organism evidence="2 4">
    <name type="scientific">Candidatus Sysuiplasma superficiale</name>
    <dbReference type="NCBI Taxonomy" id="2823368"/>
    <lineage>
        <taxon>Archaea</taxon>
        <taxon>Methanobacteriati</taxon>
        <taxon>Thermoplasmatota</taxon>
        <taxon>Thermoplasmata</taxon>
        <taxon>Candidatus Sysuiplasmatales</taxon>
        <taxon>Candidatus Sysuiplasmataceae</taxon>
        <taxon>Candidatus Sysuiplasma</taxon>
    </lineage>
</organism>
<dbReference type="GO" id="GO:0043565">
    <property type="term" value="F:sequence-specific DNA binding"/>
    <property type="evidence" value="ECO:0007669"/>
    <property type="project" value="TreeGrafter"/>
</dbReference>
<name>A0A8J8CEK4_9ARCH</name>
<comment type="caution">
    <text evidence="2">The sequence shown here is derived from an EMBL/GenBank/DDBJ whole genome shotgun (WGS) entry which is preliminary data.</text>
</comment>
<dbReference type="EMBL" id="JAHEAC010000017">
    <property type="protein sequence ID" value="MBX8643710.1"/>
    <property type="molecule type" value="Genomic_DNA"/>
</dbReference>
<sequence>MPEHVEKSDLEHVMSSYYGNDTVTAIVQLKVDTKEADSIAIAVAKHEAIFDVFMVTGDADIVVKAKFPNYSYVKKFLVDTLGSIKGVKELKTMMVVTAFKENGKMEDIGVIR</sequence>
<evidence type="ECO:0000259" key="1">
    <source>
        <dbReference type="Pfam" id="PF01037"/>
    </source>
</evidence>
<dbReference type="Proteomes" id="UP000750197">
    <property type="component" value="Unassembled WGS sequence"/>
</dbReference>
<dbReference type="SUPFAM" id="SSF54909">
    <property type="entry name" value="Dimeric alpha+beta barrel"/>
    <property type="match status" value="1"/>
</dbReference>
<dbReference type="Proteomes" id="UP000716004">
    <property type="component" value="Unassembled WGS sequence"/>
</dbReference>
<dbReference type="GO" id="GO:0005829">
    <property type="term" value="C:cytosol"/>
    <property type="evidence" value="ECO:0007669"/>
    <property type="project" value="TreeGrafter"/>
</dbReference>
<accession>A0A8J8CEK4</accession>
<dbReference type="EMBL" id="JAGVSJ010000018">
    <property type="protein sequence ID" value="MBX8632235.1"/>
    <property type="molecule type" value="Genomic_DNA"/>
</dbReference>